<feature type="transmembrane region" description="Helical" evidence="1">
    <location>
        <begin position="325"/>
        <end position="346"/>
    </location>
</feature>
<reference evidence="2 3" key="1">
    <citation type="journal article" date="2014" name="Genome Biol. Evol.">
        <title>Comparative genomics and transcriptomics analyses reveal divergent lifestyle features of nematode endoparasitic fungus Hirsutella minnesotensis.</title>
        <authorList>
            <person name="Lai Y."/>
            <person name="Liu K."/>
            <person name="Zhang X."/>
            <person name="Zhang X."/>
            <person name="Li K."/>
            <person name="Wang N."/>
            <person name="Shu C."/>
            <person name="Wu Y."/>
            <person name="Wang C."/>
            <person name="Bushley K.E."/>
            <person name="Xiang M."/>
            <person name="Liu X."/>
        </authorList>
    </citation>
    <scope>NUCLEOTIDE SEQUENCE [LARGE SCALE GENOMIC DNA]</scope>
    <source>
        <strain evidence="2 3">3608</strain>
    </source>
</reference>
<feature type="transmembrane region" description="Helical" evidence="1">
    <location>
        <begin position="566"/>
        <end position="584"/>
    </location>
</feature>
<protein>
    <recommendedName>
        <fullName evidence="4">Low temperature requirement A</fullName>
    </recommendedName>
</protein>
<feature type="transmembrane region" description="Helical" evidence="1">
    <location>
        <begin position="253"/>
        <end position="273"/>
    </location>
</feature>
<dbReference type="Proteomes" id="UP000054481">
    <property type="component" value="Unassembled WGS sequence"/>
</dbReference>
<keyword evidence="1" id="KW-0812">Transmembrane</keyword>
<evidence type="ECO:0000256" key="1">
    <source>
        <dbReference type="SAM" id="Phobius"/>
    </source>
</evidence>
<proteinExistence type="predicted"/>
<dbReference type="PANTHER" id="PTHR42101:SF1">
    <property type="entry name" value="LOW TEMPERATURE REQUIREMENT A"/>
    <property type="match status" value="1"/>
</dbReference>
<keyword evidence="3" id="KW-1185">Reference proteome</keyword>
<dbReference type="EMBL" id="KQ030763">
    <property type="protein sequence ID" value="KJZ69117.1"/>
    <property type="molecule type" value="Genomic_DNA"/>
</dbReference>
<dbReference type="OrthoDB" id="3177213at2759"/>
<feature type="transmembrane region" description="Helical" evidence="1">
    <location>
        <begin position="155"/>
        <end position="177"/>
    </location>
</feature>
<evidence type="ECO:0000313" key="3">
    <source>
        <dbReference type="Proteomes" id="UP000054481"/>
    </source>
</evidence>
<accession>A0A0F7ZWK2</accession>
<feature type="transmembrane region" description="Helical" evidence="1">
    <location>
        <begin position="217"/>
        <end position="241"/>
    </location>
</feature>
<feature type="transmembrane region" description="Helical" evidence="1">
    <location>
        <begin position="91"/>
        <end position="111"/>
    </location>
</feature>
<feature type="transmembrane region" description="Helical" evidence="1">
    <location>
        <begin position="184"/>
        <end position="205"/>
    </location>
</feature>
<sequence length="621" mass="69732">MTRSSVEPVNKLRLFKSPLTHDCGGDDSDNESPERMITDTDSVIERSLVNNIPRFARREEPSLLELFYDLLFAANYNVFSNNQEPTDDASFQAYIGFFFLLWITWLLVTLFDVRYVTDSILSRVTRAVQLGVLVGFTIVAPNFNPSNLHAGTMQAMSLILAASRAILAIEYGVTLWYTKAYKKAYMPLLIQIAIHAFSTLIYFSISFAFTEGKRNRIYLAWYIVAGFEAILTVVISNFSPVLSFTSTHLIKRLTLLTVIIIGDGIIQIAREVVVIVKNPDAWDQVTIGLVAAAVGTVYFIFLIYFDWLRSSFYLPAIRQQIWMAVHLPFHLSLILFSEGFTQFLIWSKIIDVLKVVSSGLQRADINLGHATSAQVQSHLNQTARDFFSEFPPKIITTLDTVNDALNNVTQIPDSFWPLLAQYYTTNDAAALQGTEAEDTEVFSKILEAIMSSMTNALFATFGFDLESEVKIKNPRLDQDVQSGGFQGQVQEETWDRYKLVFATTYVAGGCSLIFMVILAITARTGPLRLWPIIRIAIVVALALSTGLTALLFFNPEKAFNFLWSNWVLPAITLIWTIVLVITHINGDNVARHLPSLDRRLKSGGRDSVSSTWTIESISKPI</sequence>
<evidence type="ECO:0008006" key="4">
    <source>
        <dbReference type="Google" id="ProtNLM"/>
    </source>
</evidence>
<feature type="transmembrane region" description="Helical" evidence="1">
    <location>
        <begin position="499"/>
        <end position="520"/>
    </location>
</feature>
<keyword evidence="1" id="KW-1133">Transmembrane helix</keyword>
<evidence type="ECO:0000313" key="2">
    <source>
        <dbReference type="EMBL" id="KJZ69117.1"/>
    </source>
</evidence>
<organism evidence="2 3">
    <name type="scientific">Hirsutella minnesotensis 3608</name>
    <dbReference type="NCBI Taxonomy" id="1043627"/>
    <lineage>
        <taxon>Eukaryota</taxon>
        <taxon>Fungi</taxon>
        <taxon>Dikarya</taxon>
        <taxon>Ascomycota</taxon>
        <taxon>Pezizomycotina</taxon>
        <taxon>Sordariomycetes</taxon>
        <taxon>Hypocreomycetidae</taxon>
        <taxon>Hypocreales</taxon>
        <taxon>Ophiocordycipitaceae</taxon>
        <taxon>Hirsutella</taxon>
    </lineage>
</organism>
<dbReference type="AlphaFoldDB" id="A0A0F7ZWK2"/>
<gene>
    <name evidence="2" type="ORF">HIM_11496</name>
</gene>
<dbReference type="PANTHER" id="PTHR42101">
    <property type="entry name" value="CHROMOSOME 16, WHOLE GENOME SHOTGUN SEQUENCE"/>
    <property type="match status" value="1"/>
</dbReference>
<feature type="transmembrane region" description="Helical" evidence="1">
    <location>
        <begin position="285"/>
        <end position="305"/>
    </location>
</feature>
<feature type="transmembrane region" description="Helical" evidence="1">
    <location>
        <begin position="532"/>
        <end position="554"/>
    </location>
</feature>
<feature type="transmembrane region" description="Helical" evidence="1">
    <location>
        <begin position="123"/>
        <end position="143"/>
    </location>
</feature>
<keyword evidence="1" id="KW-0472">Membrane</keyword>
<name>A0A0F7ZWK2_9HYPO</name>